<accession>F5REA8</accession>
<evidence type="ECO:0000256" key="9">
    <source>
        <dbReference type="ARBA" id="ARBA00022989"/>
    </source>
</evidence>
<keyword evidence="10 13" id="KW-0472">Membrane</keyword>
<dbReference type="RefSeq" id="WP_008062379.1">
    <property type="nucleotide sequence ID" value="NZ_AFHG01000052.1"/>
</dbReference>
<dbReference type="SUPFAM" id="SSF160544">
    <property type="entry name" value="EscU C-terminal domain-like"/>
    <property type="match status" value="1"/>
</dbReference>
<comment type="function">
    <text evidence="12 13">Required for formation of the rod structure in the basal body of the flagellar apparatus. Together with FliI and FliH, may constitute the export apparatus of flagellin.</text>
</comment>
<keyword evidence="15" id="KW-0969">Cilium</keyword>
<dbReference type="EMBL" id="AFHG01000052">
    <property type="protein sequence ID" value="EGK71239.1"/>
    <property type="molecule type" value="Genomic_DNA"/>
</dbReference>
<dbReference type="AlphaFoldDB" id="F5REA8"/>
<evidence type="ECO:0000256" key="2">
    <source>
        <dbReference type="ARBA" id="ARBA00010690"/>
    </source>
</evidence>
<dbReference type="FunFam" id="3.40.1690.10:FF:000001">
    <property type="entry name" value="Flagellar biosynthetic protein FlhB"/>
    <property type="match status" value="1"/>
</dbReference>
<proteinExistence type="inferred from homology"/>
<reference evidence="15 16" key="1">
    <citation type="journal article" date="2011" name="J. Bacteriol.">
        <title>Genome sequence of Methyloversatilis universalis FAM5T, a methylotrophic representative of the order Rhodocyclales.</title>
        <authorList>
            <person name="Kittichotirat W."/>
            <person name="Good N.M."/>
            <person name="Hall R."/>
            <person name="Bringel F."/>
            <person name="Lajus A."/>
            <person name="Medigue C."/>
            <person name="Smalley N.E."/>
            <person name="Beck D."/>
            <person name="Bumgarner R."/>
            <person name="Vuilleumier S."/>
            <person name="Kalyuzhnaya M.G."/>
        </authorList>
    </citation>
    <scope>NUCLEOTIDE SEQUENCE [LARGE SCALE GENOMIC DNA]</scope>
    <source>
        <strain evidence="16">ATCC BAA-1314 / JCM 13912 / FAM5</strain>
    </source>
</reference>
<keyword evidence="5 13" id="KW-1003">Cell membrane</keyword>
<dbReference type="PANTHER" id="PTHR30531">
    <property type="entry name" value="FLAGELLAR BIOSYNTHETIC PROTEIN FLHB"/>
    <property type="match status" value="1"/>
</dbReference>
<evidence type="ECO:0000256" key="4">
    <source>
        <dbReference type="ARBA" id="ARBA00022448"/>
    </source>
</evidence>
<dbReference type="OrthoDB" id="9807950at2"/>
<dbReference type="GO" id="GO:0044780">
    <property type="term" value="P:bacterial-type flagellum assembly"/>
    <property type="evidence" value="ECO:0007669"/>
    <property type="project" value="InterPro"/>
</dbReference>
<dbReference type="Gene3D" id="3.40.1690.10">
    <property type="entry name" value="secretion proteins EscU"/>
    <property type="match status" value="1"/>
</dbReference>
<evidence type="ECO:0000256" key="8">
    <source>
        <dbReference type="ARBA" id="ARBA00022927"/>
    </source>
</evidence>
<evidence type="ECO:0000256" key="13">
    <source>
        <dbReference type="RuleBase" id="RU364091"/>
    </source>
</evidence>
<feature type="region of interest" description="Disordered" evidence="14">
    <location>
        <begin position="359"/>
        <end position="396"/>
    </location>
</feature>
<feature type="compositionally biased region" description="Basic and acidic residues" evidence="14">
    <location>
        <begin position="7"/>
        <end position="25"/>
    </location>
</feature>
<evidence type="ECO:0000256" key="1">
    <source>
        <dbReference type="ARBA" id="ARBA00004651"/>
    </source>
</evidence>
<evidence type="ECO:0000313" key="15">
    <source>
        <dbReference type="EMBL" id="EGK71239.1"/>
    </source>
</evidence>
<dbReference type="eggNOG" id="COG1377">
    <property type="taxonomic scope" value="Bacteria"/>
</dbReference>
<comment type="caution">
    <text evidence="15">The sequence shown here is derived from an EMBL/GenBank/DDBJ whole genome shotgun (WGS) entry which is preliminary data.</text>
</comment>
<evidence type="ECO:0000256" key="5">
    <source>
        <dbReference type="ARBA" id="ARBA00022475"/>
    </source>
</evidence>
<evidence type="ECO:0000256" key="10">
    <source>
        <dbReference type="ARBA" id="ARBA00023136"/>
    </source>
</evidence>
<feature type="transmembrane region" description="Helical" evidence="13">
    <location>
        <begin position="90"/>
        <end position="114"/>
    </location>
</feature>
<dbReference type="Pfam" id="PF01312">
    <property type="entry name" value="Bac_export_2"/>
    <property type="match status" value="1"/>
</dbReference>
<comment type="caution">
    <text evidence="13">Lacks conserved residue(s) required for the propagation of feature annotation.</text>
</comment>
<dbReference type="InterPro" id="IPR006136">
    <property type="entry name" value="FlhB"/>
</dbReference>
<evidence type="ECO:0000256" key="7">
    <source>
        <dbReference type="ARBA" id="ARBA00022795"/>
    </source>
</evidence>
<keyword evidence="11 13" id="KW-1006">Bacterial flagellum protein export</keyword>
<evidence type="ECO:0000256" key="12">
    <source>
        <dbReference type="ARBA" id="ARBA00025078"/>
    </source>
</evidence>
<dbReference type="PANTHER" id="PTHR30531:SF12">
    <property type="entry name" value="FLAGELLAR BIOSYNTHETIC PROTEIN FLHB"/>
    <property type="match status" value="1"/>
</dbReference>
<sequence>MAEESDLEKTEPASQRRLEQAREEGQVPNSRELATFLVTITGVAGMYALAGWMWPRSAQLLRDGLTVDRRAIFDPAAMFTLLIDRSIDGLVLLAPLFIALLVAAFISPFLMAGWNFAPKALEPKFSKLNPAAGLKRMFSSTAAVELAKGVGKATLVGSVAVWVVMRDHEKLFALFGAPIDIALGATGDLIITATLMLVAGMGLIVAIDVPFQLWHYHSELKMTKEEARQEFKEQEGDPQVKGRIRQQQREMARNRMMANVPKADVVVTNPTHYSVALRYEAARGGAPRVVAKGAGEVALRIRTLAAEHGVPLVEAPPLARALHKHCELEQEVPARLFRAVAEVLAYVYQLNEAFARGGEVPRAPGDLPVPPDLDPGADAAEREDENPTGGPARDAT</sequence>
<keyword evidence="16" id="KW-1185">Reference proteome</keyword>
<evidence type="ECO:0000313" key="16">
    <source>
        <dbReference type="Proteomes" id="UP000005019"/>
    </source>
</evidence>
<protein>
    <recommendedName>
        <fullName evidence="3 13">Flagellar biosynthetic protein FlhB</fullName>
    </recommendedName>
</protein>
<evidence type="ECO:0000256" key="3">
    <source>
        <dbReference type="ARBA" id="ARBA00021622"/>
    </source>
</evidence>
<dbReference type="PRINTS" id="PR00950">
    <property type="entry name" value="TYPE3IMSPROT"/>
</dbReference>
<feature type="transmembrane region" description="Helical" evidence="13">
    <location>
        <begin position="33"/>
        <end position="54"/>
    </location>
</feature>
<keyword evidence="8 13" id="KW-0653">Protein transport</keyword>
<name>F5REA8_METUF</name>
<organism evidence="15 16">
    <name type="scientific">Methyloversatilis universalis (strain ATCC BAA-1314 / DSM 25237 / JCM 13912 / CCUG 52030 / FAM5)</name>
    <dbReference type="NCBI Taxonomy" id="1000565"/>
    <lineage>
        <taxon>Bacteria</taxon>
        <taxon>Pseudomonadati</taxon>
        <taxon>Pseudomonadota</taxon>
        <taxon>Betaproteobacteria</taxon>
        <taxon>Nitrosomonadales</taxon>
        <taxon>Sterolibacteriaceae</taxon>
        <taxon>Methyloversatilis</taxon>
    </lineage>
</organism>
<comment type="subcellular location">
    <subcellularLocation>
        <location evidence="1">Cell membrane</location>
        <topology evidence="1">Multi-pass membrane protein</topology>
    </subcellularLocation>
</comment>
<evidence type="ECO:0000256" key="11">
    <source>
        <dbReference type="ARBA" id="ARBA00023225"/>
    </source>
</evidence>
<keyword evidence="15" id="KW-0966">Cell projection</keyword>
<dbReference type="InterPro" id="IPR029025">
    <property type="entry name" value="T3SS_substrate_exporter_C"/>
</dbReference>
<comment type="similarity">
    <text evidence="2 13">Belongs to the type III secretion exporter family.</text>
</comment>
<dbReference type="STRING" id="1000565.METUNv1_02626"/>
<keyword evidence="7 13" id="KW-1005">Bacterial flagellum biogenesis</keyword>
<dbReference type="GO" id="GO:0005886">
    <property type="term" value="C:plasma membrane"/>
    <property type="evidence" value="ECO:0007669"/>
    <property type="project" value="UniProtKB-SubCell"/>
</dbReference>
<dbReference type="GO" id="GO:0009306">
    <property type="term" value="P:protein secretion"/>
    <property type="evidence" value="ECO:0007669"/>
    <property type="project" value="InterPro"/>
</dbReference>
<gene>
    <name evidence="13" type="primary">flhB</name>
    <name evidence="15" type="ORF">METUNv1_02626</name>
</gene>
<dbReference type="NCBIfam" id="TIGR00328">
    <property type="entry name" value="flhB"/>
    <property type="match status" value="1"/>
</dbReference>
<keyword evidence="4 13" id="KW-0813">Transport</keyword>
<keyword evidence="9 13" id="KW-1133">Transmembrane helix</keyword>
<feature type="region of interest" description="Disordered" evidence="14">
    <location>
        <begin position="1"/>
        <end position="26"/>
    </location>
</feature>
<dbReference type="InterPro" id="IPR006135">
    <property type="entry name" value="T3SS_substrate_exporter"/>
</dbReference>
<evidence type="ECO:0000256" key="14">
    <source>
        <dbReference type="SAM" id="MobiDB-lite"/>
    </source>
</evidence>
<keyword evidence="15" id="KW-0282">Flagellum</keyword>
<evidence type="ECO:0000256" key="6">
    <source>
        <dbReference type="ARBA" id="ARBA00022692"/>
    </source>
</evidence>
<dbReference type="Proteomes" id="UP000005019">
    <property type="component" value="Unassembled WGS sequence"/>
</dbReference>
<keyword evidence="6 13" id="KW-0812">Transmembrane</keyword>